<dbReference type="InterPro" id="IPR036188">
    <property type="entry name" value="FAD/NAD-bd_sf"/>
</dbReference>
<dbReference type="AlphaFoldDB" id="A0A1I6IL45"/>
<dbReference type="PRINTS" id="PR00420">
    <property type="entry name" value="RNGMNOXGNASE"/>
</dbReference>
<dbReference type="PANTHER" id="PTHR43422:SF3">
    <property type="entry name" value="THIAMINE THIAZOLE SYNTHASE"/>
    <property type="match status" value="1"/>
</dbReference>
<gene>
    <name evidence="3" type="ORF">SAMN04487947_3427</name>
</gene>
<evidence type="ECO:0000259" key="2">
    <source>
        <dbReference type="Pfam" id="PF01494"/>
    </source>
</evidence>
<dbReference type="Gene3D" id="3.50.50.60">
    <property type="entry name" value="FAD/NAD(P)-binding domain"/>
    <property type="match status" value="1"/>
</dbReference>
<protein>
    <submittedName>
        <fullName evidence="3">Dehydrogenase (Flavoprotein)</fullName>
    </submittedName>
</protein>
<dbReference type="RefSeq" id="WP_089809855.1">
    <property type="nucleotide sequence ID" value="NZ_FOYT01000003.1"/>
</dbReference>
<dbReference type="OrthoDB" id="202449at2157"/>
<feature type="domain" description="FAD-binding" evidence="2">
    <location>
        <begin position="22"/>
        <end position="356"/>
    </location>
</feature>
<dbReference type="GO" id="GO:0071949">
    <property type="term" value="F:FAD binding"/>
    <property type="evidence" value="ECO:0007669"/>
    <property type="project" value="InterPro"/>
</dbReference>
<dbReference type="Pfam" id="PF01494">
    <property type="entry name" value="FAD_binding_3"/>
    <property type="match status" value="1"/>
</dbReference>
<proteinExistence type="predicted"/>
<dbReference type="SUPFAM" id="SSF51905">
    <property type="entry name" value="FAD/NAD(P)-binding domain"/>
    <property type="match status" value="1"/>
</dbReference>
<sequence length="474" mass="51295">MTLATIPRYDGARVAECGDRAVVVGGGVAGLLAARVLADAFAEVTVVERDSLPDDPVARRGVPQGRHPHALLEAGRATMADLLPGYAEDVISAGGVVTDFAGDVRFYDEGAFLADGPARMETVSATRPLFEHVIRRHVAARDGVEIRTNCRGGDYLLDDAGTTVRGVVLREGTGRDAVELPADLVVDATGRASKTPNWLETHGYESPPTDEVRIEMTYSTTFVDRPPSDRRTFLVPASAPRTRGGMAAPVEGNRWVVNLQGVHGTVPPTDRDAFAEYAASLPVPEIARLLERHDWAADGIDHYPFPTNRRHRYEDLDRFPDGLLVVGDAVASFNPVYAQGMSVAALEALVLHHVLADGRENLAPRFFDRVEGVVDGAWSLAVGADFGFTETTGPKPRGTAFFGWYLGRLLRHAHTDGALTDAFVRVLTMERPPSSLLRPGVVRRVLLPPPSGGQHESEADPHRYEEGRPSSSPR</sequence>
<dbReference type="Proteomes" id="UP000198531">
    <property type="component" value="Unassembled WGS sequence"/>
</dbReference>
<evidence type="ECO:0000313" key="3">
    <source>
        <dbReference type="EMBL" id="SFR67455.1"/>
    </source>
</evidence>
<feature type="compositionally biased region" description="Basic and acidic residues" evidence="1">
    <location>
        <begin position="455"/>
        <end position="468"/>
    </location>
</feature>
<organism evidence="3 4">
    <name type="scientific">Halogeometricum rufum</name>
    <dbReference type="NCBI Taxonomy" id="553469"/>
    <lineage>
        <taxon>Archaea</taxon>
        <taxon>Methanobacteriati</taxon>
        <taxon>Methanobacteriota</taxon>
        <taxon>Stenosarchaea group</taxon>
        <taxon>Halobacteria</taxon>
        <taxon>Halobacteriales</taxon>
        <taxon>Haloferacaceae</taxon>
        <taxon>Halogeometricum</taxon>
    </lineage>
</organism>
<evidence type="ECO:0000256" key="1">
    <source>
        <dbReference type="SAM" id="MobiDB-lite"/>
    </source>
</evidence>
<feature type="region of interest" description="Disordered" evidence="1">
    <location>
        <begin position="446"/>
        <end position="474"/>
    </location>
</feature>
<evidence type="ECO:0000313" key="4">
    <source>
        <dbReference type="Proteomes" id="UP000198531"/>
    </source>
</evidence>
<name>A0A1I6IL45_9EURY</name>
<dbReference type="InterPro" id="IPR002938">
    <property type="entry name" value="FAD-bd"/>
</dbReference>
<accession>A0A1I6IL45</accession>
<dbReference type="EMBL" id="FOYT01000003">
    <property type="protein sequence ID" value="SFR67455.1"/>
    <property type="molecule type" value="Genomic_DNA"/>
</dbReference>
<dbReference type="Gene3D" id="3.30.9.100">
    <property type="match status" value="1"/>
</dbReference>
<reference evidence="4" key="1">
    <citation type="submission" date="2016-10" db="EMBL/GenBank/DDBJ databases">
        <authorList>
            <person name="Varghese N."/>
            <person name="Submissions S."/>
        </authorList>
    </citation>
    <scope>NUCLEOTIDE SEQUENCE [LARGE SCALE GENOMIC DNA]</scope>
    <source>
        <strain evidence="4">CGMCC 1.7736</strain>
    </source>
</reference>
<dbReference type="PANTHER" id="PTHR43422">
    <property type="entry name" value="THIAMINE THIAZOLE SYNTHASE"/>
    <property type="match status" value="1"/>
</dbReference>
<dbReference type="STRING" id="553469.SAMN04487947_3427"/>
<keyword evidence="4" id="KW-1185">Reference proteome</keyword>